<evidence type="ECO:0000256" key="4">
    <source>
        <dbReference type="ARBA" id="ARBA00022801"/>
    </source>
</evidence>
<dbReference type="CDD" id="cd07018">
    <property type="entry name" value="S49_SppA_67K_type"/>
    <property type="match status" value="1"/>
</dbReference>
<keyword evidence="8" id="KW-1133">Transmembrane helix</keyword>
<evidence type="ECO:0000313" key="10">
    <source>
        <dbReference type="EMBL" id="ERK40500.1"/>
    </source>
</evidence>
<dbReference type="CDD" id="cd07023">
    <property type="entry name" value="S49_Sppa_N_C"/>
    <property type="match status" value="1"/>
</dbReference>
<evidence type="ECO:0000256" key="3">
    <source>
        <dbReference type="ARBA" id="ARBA00022670"/>
    </source>
</evidence>
<feature type="active site" description="Proton donor/acceptor" evidence="7">
    <location>
        <position position="188"/>
    </location>
</feature>
<keyword evidence="6 8" id="KW-0472">Membrane</keyword>
<dbReference type="PANTHER" id="PTHR33209">
    <property type="entry name" value="PROTEASE 4"/>
    <property type="match status" value="1"/>
</dbReference>
<keyword evidence="4 10" id="KW-0378">Hydrolase</keyword>
<dbReference type="NCBIfam" id="TIGR00705">
    <property type="entry name" value="SppA_67K"/>
    <property type="match status" value="1"/>
</dbReference>
<dbReference type="PIRSF" id="PIRSF001217">
    <property type="entry name" value="Protease_4_SppA"/>
    <property type="match status" value="1"/>
</dbReference>
<dbReference type="RefSeq" id="WP_021588537.1">
    <property type="nucleotide sequence ID" value="NZ_AWEY01000004.1"/>
</dbReference>
<organism evidence="10 11">
    <name type="scientific">Segatella baroniae F0067</name>
    <dbReference type="NCBI Taxonomy" id="1115809"/>
    <lineage>
        <taxon>Bacteria</taxon>
        <taxon>Pseudomonadati</taxon>
        <taxon>Bacteroidota</taxon>
        <taxon>Bacteroidia</taxon>
        <taxon>Bacteroidales</taxon>
        <taxon>Prevotellaceae</taxon>
        <taxon>Segatella</taxon>
    </lineage>
</organism>
<sequence length="589" mass="65517">MKDFFKHVFATMVGLFLFGFLMTVLGFISLVGILAASGGSNEIKDNSVLVLNLDGVMTERTEDNFLYKLNGIDGMSFEAYQRAIRNATDNNKIKGIFIQANSFGAEMAHLEELHQSLADFKKAGKWIIAYGEGMSQASYYLASLADKIYLNPAGELNWMGLGGETQYVKHMLAKVGIRAVPVKVGKYKSAVEYYTEDKMSDANREQTERYLNGWWNKIVTDVAASRKISKDSLNAYADRLITLEDPQQLVKARMVDGLIYNDQTKGVVAKMLGLDKDDDINQVAVDDLQEEPVDGLRSQIAVYTAVGEIVDNVSPQSLFQGNSQIVGDDFCKDMRDLADDENVKAVVLRINSGGGSAYASEQMWHQIMELKKKKPVVVSMSGAAASGGYYISSAANYIVADANTITGSIGIFGILKDHSKLYTQLLGMKFDEVKTNRNSVMDAQGHFLTDEQFNMVQRSVERGYWLFKKRVAEGRRMTMDQVEAIAQGHVYLGSDALRIRLVDALGNLDTAVKKAAQLAKLDDYGVTRHPEEQGLLEQLLDMDDSVDSYLNGNLRLLLGDMYEPLKMKHDLEAMDRVQARLPFFVSLVK</sequence>
<accession>U2NR50</accession>
<reference evidence="10 11" key="1">
    <citation type="submission" date="2013-08" db="EMBL/GenBank/DDBJ databases">
        <authorList>
            <person name="Durkin A.S."/>
            <person name="Haft D.R."/>
            <person name="McCorrison J."/>
            <person name="Torralba M."/>
            <person name="Gillis M."/>
            <person name="Haft D.H."/>
            <person name="Methe B."/>
            <person name="Sutton G."/>
            <person name="Nelson K.E."/>
        </authorList>
    </citation>
    <scope>NUCLEOTIDE SEQUENCE [LARGE SCALE GENOMIC DNA]</scope>
    <source>
        <strain evidence="10 11">F0067</strain>
    </source>
</reference>
<dbReference type="InterPro" id="IPR029045">
    <property type="entry name" value="ClpP/crotonase-like_dom_sf"/>
</dbReference>
<feature type="active site" description="Nucleophile" evidence="7">
    <location>
        <position position="386"/>
    </location>
</feature>
<gene>
    <name evidence="10" type="primary">sppA</name>
    <name evidence="10" type="ORF">HMPREF9135_1301</name>
</gene>
<comment type="subcellular location">
    <subcellularLocation>
        <location evidence="1">Membrane</location>
    </subcellularLocation>
</comment>
<evidence type="ECO:0000256" key="2">
    <source>
        <dbReference type="ARBA" id="ARBA00008683"/>
    </source>
</evidence>
<dbReference type="Pfam" id="PF01343">
    <property type="entry name" value="Peptidase_S49"/>
    <property type="match status" value="2"/>
</dbReference>
<dbReference type="GO" id="GO:0016020">
    <property type="term" value="C:membrane"/>
    <property type="evidence" value="ECO:0007669"/>
    <property type="project" value="UniProtKB-SubCell"/>
</dbReference>
<evidence type="ECO:0000259" key="9">
    <source>
        <dbReference type="Pfam" id="PF01343"/>
    </source>
</evidence>
<dbReference type="Gene3D" id="3.90.226.10">
    <property type="entry name" value="2-enoyl-CoA Hydratase, Chain A, domain 1"/>
    <property type="match status" value="2"/>
</dbReference>
<dbReference type="InterPro" id="IPR004635">
    <property type="entry name" value="Pept_S49_SppA"/>
</dbReference>
<evidence type="ECO:0000256" key="1">
    <source>
        <dbReference type="ARBA" id="ARBA00004370"/>
    </source>
</evidence>
<dbReference type="InterPro" id="IPR047272">
    <property type="entry name" value="S49_SppA_C"/>
</dbReference>
<dbReference type="InterPro" id="IPR002142">
    <property type="entry name" value="Peptidase_S49"/>
</dbReference>
<keyword evidence="5" id="KW-0720">Serine protease</keyword>
<name>U2NR50_9BACT</name>
<dbReference type="Proteomes" id="UP000016648">
    <property type="component" value="Unassembled WGS sequence"/>
</dbReference>
<dbReference type="InterPro" id="IPR047217">
    <property type="entry name" value="S49_SppA_67K_type_N"/>
</dbReference>
<feature type="transmembrane region" description="Helical" evidence="8">
    <location>
        <begin position="12"/>
        <end position="36"/>
    </location>
</feature>
<dbReference type="SUPFAM" id="SSF52096">
    <property type="entry name" value="ClpP/crotonase"/>
    <property type="match status" value="2"/>
</dbReference>
<dbReference type="EC" id="3.4.-.-" evidence="10"/>
<evidence type="ECO:0000256" key="6">
    <source>
        <dbReference type="ARBA" id="ARBA00023136"/>
    </source>
</evidence>
<proteinExistence type="inferred from homology"/>
<dbReference type="NCBIfam" id="TIGR00706">
    <property type="entry name" value="SppA_dom"/>
    <property type="match status" value="1"/>
</dbReference>
<dbReference type="PATRIC" id="fig|1115809.3.peg.81"/>
<comment type="similarity">
    <text evidence="2">Belongs to the peptidase S49 family.</text>
</comment>
<feature type="domain" description="Peptidase S49" evidence="9">
    <location>
        <begin position="120"/>
        <end position="270"/>
    </location>
</feature>
<protein>
    <submittedName>
        <fullName evidence="10">Signal peptide peptidase SppA, 67K type</fullName>
        <ecNumber evidence="10">3.4.-.-</ecNumber>
    </submittedName>
</protein>
<feature type="domain" description="Peptidase S49" evidence="9">
    <location>
        <begin position="370"/>
        <end position="521"/>
    </location>
</feature>
<evidence type="ECO:0000256" key="7">
    <source>
        <dbReference type="PIRSR" id="PIRSR001217-1"/>
    </source>
</evidence>
<dbReference type="GO" id="GO:0008236">
    <property type="term" value="F:serine-type peptidase activity"/>
    <property type="evidence" value="ECO:0007669"/>
    <property type="project" value="UniProtKB-KW"/>
</dbReference>
<dbReference type="GO" id="GO:0006465">
    <property type="term" value="P:signal peptide processing"/>
    <property type="evidence" value="ECO:0007669"/>
    <property type="project" value="InterPro"/>
</dbReference>
<evidence type="ECO:0000256" key="8">
    <source>
        <dbReference type="SAM" id="Phobius"/>
    </source>
</evidence>
<dbReference type="AlphaFoldDB" id="U2NR50"/>
<keyword evidence="8" id="KW-0812">Transmembrane</keyword>
<dbReference type="PANTHER" id="PTHR33209:SF1">
    <property type="entry name" value="PEPTIDASE S49 DOMAIN-CONTAINING PROTEIN"/>
    <property type="match status" value="1"/>
</dbReference>
<evidence type="ECO:0000313" key="11">
    <source>
        <dbReference type="Proteomes" id="UP000016648"/>
    </source>
</evidence>
<dbReference type="EMBL" id="AWEY01000004">
    <property type="protein sequence ID" value="ERK40500.1"/>
    <property type="molecule type" value="Genomic_DNA"/>
</dbReference>
<comment type="caution">
    <text evidence="10">The sequence shown here is derived from an EMBL/GenBank/DDBJ whole genome shotgun (WGS) entry which is preliminary data.</text>
</comment>
<evidence type="ECO:0000256" key="5">
    <source>
        <dbReference type="ARBA" id="ARBA00022825"/>
    </source>
</evidence>
<dbReference type="InterPro" id="IPR004634">
    <property type="entry name" value="Pept_S49_pIV"/>
</dbReference>
<keyword evidence="3" id="KW-0645">Protease</keyword>
<dbReference type="Gene3D" id="6.20.330.10">
    <property type="match status" value="1"/>
</dbReference>
<keyword evidence="11" id="KW-1185">Reference proteome</keyword>